<dbReference type="InterPro" id="IPR036838">
    <property type="entry name" value="Ribosomal_uS10_dom_sf"/>
</dbReference>
<evidence type="ECO:0000259" key="8">
    <source>
        <dbReference type="SMART" id="SM01403"/>
    </source>
</evidence>
<organism evidence="9">
    <name type="scientific">Daphnia atkinsoni</name>
    <dbReference type="NCBI Taxonomy" id="342845"/>
    <lineage>
        <taxon>Eukaryota</taxon>
        <taxon>Metazoa</taxon>
        <taxon>Ecdysozoa</taxon>
        <taxon>Arthropoda</taxon>
        <taxon>Crustacea</taxon>
        <taxon>Branchiopoda</taxon>
        <taxon>Diplostraca</taxon>
        <taxon>Cladocera</taxon>
        <taxon>Anomopoda</taxon>
        <taxon>Daphniidae</taxon>
        <taxon>Daphnia</taxon>
        <taxon>Daphnia atkinsoni group</taxon>
    </lineage>
</organism>
<evidence type="ECO:0000256" key="6">
    <source>
        <dbReference type="ARBA" id="ARBA00035261"/>
    </source>
</evidence>
<dbReference type="PANTHER" id="PTHR13334">
    <property type="entry name" value="MITOCHONDRIAL 28S RIBOSOMAL PROTEIN S10"/>
    <property type="match status" value="1"/>
</dbReference>
<dbReference type="InterPro" id="IPR040055">
    <property type="entry name" value="Ribosomal_uS10m"/>
</dbReference>
<evidence type="ECO:0000256" key="3">
    <source>
        <dbReference type="ARBA" id="ARBA00022980"/>
    </source>
</evidence>
<reference evidence="9" key="1">
    <citation type="submission" date="2018-08" db="EMBL/GenBank/DDBJ databases">
        <authorList>
            <person name="Cornetti L."/>
        </authorList>
    </citation>
    <scope>NUCLEOTIDE SEQUENCE</scope>
    <source>
        <strain evidence="9">IL-KID-3b-11</strain>
    </source>
</reference>
<dbReference type="InterPro" id="IPR027486">
    <property type="entry name" value="Ribosomal_uS10_dom"/>
</dbReference>
<keyword evidence="4" id="KW-0496">Mitochondrion</keyword>
<dbReference type="AlphaFoldDB" id="A0A4Y7LWY9"/>
<comment type="subcellular location">
    <subcellularLocation>
        <location evidence="1">Mitochondrion</location>
    </subcellularLocation>
</comment>
<evidence type="ECO:0000256" key="4">
    <source>
        <dbReference type="ARBA" id="ARBA00023128"/>
    </source>
</evidence>
<comment type="similarity">
    <text evidence="2">Belongs to the universal ribosomal protein uS10 family.</text>
</comment>
<dbReference type="Gene3D" id="3.30.70.600">
    <property type="entry name" value="Ribosomal protein S10 domain"/>
    <property type="match status" value="1"/>
</dbReference>
<evidence type="ECO:0000256" key="1">
    <source>
        <dbReference type="ARBA" id="ARBA00004173"/>
    </source>
</evidence>
<evidence type="ECO:0000256" key="5">
    <source>
        <dbReference type="ARBA" id="ARBA00023274"/>
    </source>
</evidence>
<dbReference type="GO" id="GO:0005763">
    <property type="term" value="C:mitochondrial small ribosomal subunit"/>
    <property type="evidence" value="ECO:0007669"/>
    <property type="project" value="InterPro"/>
</dbReference>
<accession>A0A4Y7LWY9</accession>
<evidence type="ECO:0000256" key="7">
    <source>
        <dbReference type="ARBA" id="ARBA00035544"/>
    </source>
</evidence>
<name>A0A4Y7LWY9_9CRUS</name>
<keyword evidence="3" id="KW-0689">Ribosomal protein</keyword>
<sequence length="150" mass="17466">MNKFSSTTLPFTSNDVSTEKYSDTKDTLYRSVEIEVRSGEPAVLRSYEWFASYAAKQLGITIGKCWAPPKAHHNRLTLLKSIHIYKKHRVQYEIRTYFRHMTYERLTESTLETFLEYIQRNVPEGVAVKVTKKSVFSVPPYVKTLVHNEA</sequence>
<gene>
    <name evidence="9" type="primary">EOG090X0GP9</name>
</gene>
<dbReference type="PANTHER" id="PTHR13334:SF4">
    <property type="entry name" value="SMALL RIBOSOMAL SUBUNIT PROTEIN US10M"/>
    <property type="match status" value="1"/>
</dbReference>
<evidence type="ECO:0000256" key="2">
    <source>
        <dbReference type="ARBA" id="ARBA00007102"/>
    </source>
</evidence>
<protein>
    <recommendedName>
        <fullName evidence="6">Small ribosomal subunit protein uS10m</fullName>
    </recommendedName>
    <alternativeName>
        <fullName evidence="7">28S ribosomal protein S10, mitochondrial</fullName>
    </alternativeName>
</protein>
<evidence type="ECO:0000313" key="9">
    <source>
        <dbReference type="EMBL" id="SVE73900.1"/>
    </source>
</evidence>
<feature type="domain" description="Small ribosomal subunit protein uS10" evidence="8">
    <location>
        <begin position="33"/>
        <end position="131"/>
    </location>
</feature>
<dbReference type="Pfam" id="PF00338">
    <property type="entry name" value="Ribosomal_S10"/>
    <property type="match status" value="1"/>
</dbReference>
<proteinExistence type="evidence at transcript level"/>
<dbReference type="SMART" id="SM01403">
    <property type="entry name" value="Ribosomal_S10"/>
    <property type="match status" value="1"/>
</dbReference>
<dbReference type="SUPFAM" id="SSF54999">
    <property type="entry name" value="Ribosomal protein S10"/>
    <property type="match status" value="1"/>
</dbReference>
<dbReference type="EMBL" id="LR004281">
    <property type="protein sequence ID" value="SVE73900.1"/>
    <property type="molecule type" value="mRNA"/>
</dbReference>
<keyword evidence="5" id="KW-0687">Ribonucleoprotein</keyword>